<dbReference type="PROSITE" id="PS50054">
    <property type="entry name" value="TYR_PHOSPHATASE_DUAL"/>
    <property type="match status" value="1"/>
</dbReference>
<dbReference type="AlphaFoldDB" id="B0EDN2"/>
<comment type="similarity">
    <text evidence="1">Belongs to the protein-tyrosine phosphatase family. Non-receptor class dual specificity subfamily.</text>
</comment>
<accession>B0EDN2</accession>
<dbReference type="InterPro" id="IPR000340">
    <property type="entry name" value="Dual-sp_phosphatase_cat-dom"/>
</dbReference>
<gene>
    <name evidence="8" type="ORF">EDI_129790</name>
</gene>
<dbReference type="InterPro" id="IPR016130">
    <property type="entry name" value="Tyr_Pase_AS"/>
</dbReference>
<feature type="domain" description="Tyrosine specific protein phosphatases" evidence="7">
    <location>
        <begin position="85"/>
        <end position="143"/>
    </location>
</feature>
<organism evidence="9">
    <name type="scientific">Entamoeba dispar (strain ATCC PRA-260 / SAW760)</name>
    <dbReference type="NCBI Taxonomy" id="370354"/>
    <lineage>
        <taxon>Eukaryota</taxon>
        <taxon>Amoebozoa</taxon>
        <taxon>Evosea</taxon>
        <taxon>Archamoebae</taxon>
        <taxon>Mastigamoebida</taxon>
        <taxon>Entamoebidae</taxon>
        <taxon>Entamoeba</taxon>
    </lineage>
</organism>
<evidence type="ECO:0000256" key="4">
    <source>
        <dbReference type="ARBA" id="ARBA00022912"/>
    </source>
</evidence>
<dbReference type="VEuPathDB" id="AmoebaDB:EDI_129790"/>
<evidence type="ECO:0000259" key="7">
    <source>
        <dbReference type="PROSITE" id="PS50056"/>
    </source>
</evidence>
<sequence length="226" mass="26191">MGNQEAKQRVDNIELPLKEGVVSTIIENELFLTGKKGALLSDTYEINHIKALVVVCPEQYEYPINKEEIEILKLPVVDSYNFPLRDYLEKVYEFIDSQITQHHPVLVHCDFGVSRSASVVIAYLIRKYQMSLKVAFQYVSDRRHIVCPNPAFIMQLYEWQRKYHSCIGSDIDALYIKQLLSVSSLLYRDIPSKSLWNAFIDSNFDFADALKSLRKQLASRDLSMEF</sequence>
<dbReference type="Pfam" id="PF00782">
    <property type="entry name" value="DSPc"/>
    <property type="match status" value="1"/>
</dbReference>
<dbReference type="PANTHER" id="PTHR10159:SF519">
    <property type="entry name" value="DUAL SPECIFICITY PROTEIN PHOSPHATASE MPK3"/>
    <property type="match status" value="1"/>
</dbReference>
<evidence type="ECO:0000313" key="9">
    <source>
        <dbReference type="Proteomes" id="UP000008076"/>
    </source>
</evidence>
<dbReference type="EMBL" id="DS548819">
    <property type="protein sequence ID" value="EDR27352.1"/>
    <property type="molecule type" value="Genomic_DNA"/>
</dbReference>
<dbReference type="GO" id="GO:0043409">
    <property type="term" value="P:negative regulation of MAPK cascade"/>
    <property type="evidence" value="ECO:0007669"/>
    <property type="project" value="TreeGrafter"/>
</dbReference>
<keyword evidence="9" id="KW-1185">Reference proteome</keyword>
<dbReference type="InterPro" id="IPR000387">
    <property type="entry name" value="Tyr_Pase_dom"/>
</dbReference>
<dbReference type="eggNOG" id="KOG1716">
    <property type="taxonomic scope" value="Eukaryota"/>
</dbReference>
<dbReference type="GO" id="GO:0008330">
    <property type="term" value="F:protein tyrosine/threonine phosphatase activity"/>
    <property type="evidence" value="ECO:0007669"/>
    <property type="project" value="TreeGrafter"/>
</dbReference>
<dbReference type="SUPFAM" id="SSF52799">
    <property type="entry name" value="(Phosphotyrosine protein) phosphatases II"/>
    <property type="match status" value="1"/>
</dbReference>
<dbReference type="Proteomes" id="UP000008076">
    <property type="component" value="Unassembled WGS sequence"/>
</dbReference>
<dbReference type="InterPro" id="IPR020422">
    <property type="entry name" value="TYR_PHOSPHATASE_DUAL_dom"/>
</dbReference>
<dbReference type="GeneID" id="5881389"/>
<evidence type="ECO:0000256" key="1">
    <source>
        <dbReference type="ARBA" id="ARBA00008601"/>
    </source>
</evidence>
<evidence type="ECO:0000259" key="6">
    <source>
        <dbReference type="PROSITE" id="PS50054"/>
    </source>
</evidence>
<dbReference type="KEGG" id="edi:EDI_129790"/>
<evidence type="ECO:0000313" key="8">
    <source>
        <dbReference type="EMBL" id="EDR27352.1"/>
    </source>
</evidence>
<name>B0EDN2_ENTDS</name>
<dbReference type="SMART" id="SM00195">
    <property type="entry name" value="DSPc"/>
    <property type="match status" value="1"/>
</dbReference>
<dbReference type="GO" id="GO:0005737">
    <property type="term" value="C:cytoplasm"/>
    <property type="evidence" value="ECO:0007669"/>
    <property type="project" value="TreeGrafter"/>
</dbReference>
<evidence type="ECO:0000256" key="2">
    <source>
        <dbReference type="ARBA" id="ARBA00013064"/>
    </source>
</evidence>
<feature type="domain" description="Tyrosine-protein phosphatase" evidence="6">
    <location>
        <begin position="21"/>
        <end position="165"/>
    </location>
</feature>
<dbReference type="InterPro" id="IPR029021">
    <property type="entry name" value="Prot-tyrosine_phosphatase-like"/>
</dbReference>
<dbReference type="OrthoDB" id="18233at2759"/>
<keyword evidence="4" id="KW-0904">Protein phosphatase</keyword>
<evidence type="ECO:0000256" key="3">
    <source>
        <dbReference type="ARBA" id="ARBA00022801"/>
    </source>
</evidence>
<dbReference type="GO" id="GO:0033550">
    <property type="term" value="F:MAP kinase tyrosine phosphatase activity"/>
    <property type="evidence" value="ECO:0007669"/>
    <property type="project" value="TreeGrafter"/>
</dbReference>
<dbReference type="PROSITE" id="PS50056">
    <property type="entry name" value="TYR_PHOSPHATASE_2"/>
    <property type="match status" value="1"/>
</dbReference>
<dbReference type="PANTHER" id="PTHR10159">
    <property type="entry name" value="DUAL SPECIFICITY PROTEIN PHOSPHATASE"/>
    <property type="match status" value="1"/>
</dbReference>
<dbReference type="Gene3D" id="3.90.190.10">
    <property type="entry name" value="Protein tyrosine phosphatase superfamily"/>
    <property type="match status" value="1"/>
</dbReference>
<comment type="catalytic activity">
    <reaction evidence="5">
        <text>O-phospho-L-seryl-[protein] + H2O = L-seryl-[protein] + phosphate</text>
        <dbReference type="Rhea" id="RHEA:20629"/>
        <dbReference type="Rhea" id="RHEA-COMP:9863"/>
        <dbReference type="Rhea" id="RHEA-COMP:11604"/>
        <dbReference type="ChEBI" id="CHEBI:15377"/>
        <dbReference type="ChEBI" id="CHEBI:29999"/>
        <dbReference type="ChEBI" id="CHEBI:43474"/>
        <dbReference type="ChEBI" id="CHEBI:83421"/>
        <dbReference type="EC" id="3.1.3.16"/>
    </reaction>
</comment>
<dbReference type="GO" id="GO:0004722">
    <property type="term" value="F:protein serine/threonine phosphatase activity"/>
    <property type="evidence" value="ECO:0007669"/>
    <property type="project" value="UniProtKB-EC"/>
</dbReference>
<dbReference type="CDD" id="cd14498">
    <property type="entry name" value="DSP"/>
    <property type="match status" value="1"/>
</dbReference>
<proteinExistence type="inferred from homology"/>
<protein>
    <recommendedName>
        <fullName evidence="2">protein-tyrosine-phosphatase</fullName>
        <ecNumber evidence="2">3.1.3.48</ecNumber>
    </recommendedName>
</protein>
<dbReference type="PROSITE" id="PS00383">
    <property type="entry name" value="TYR_PHOSPHATASE_1"/>
    <property type="match status" value="1"/>
</dbReference>
<dbReference type="OMA" id="KYHSCIG"/>
<dbReference type="EC" id="3.1.3.48" evidence="2"/>
<evidence type="ECO:0000256" key="5">
    <source>
        <dbReference type="ARBA" id="ARBA00047761"/>
    </source>
</evidence>
<keyword evidence="3 8" id="KW-0378">Hydrolase</keyword>
<reference evidence="9" key="1">
    <citation type="submission" date="2007-12" db="EMBL/GenBank/DDBJ databases">
        <title>Annotation of Entamoeba dispar SAW760.</title>
        <authorList>
            <person name="Lorenzi H."/>
            <person name="Inman J."/>
            <person name="Schobel S."/>
            <person name="Amedeo P."/>
            <person name="Caler E."/>
        </authorList>
    </citation>
    <scope>NUCLEOTIDE SEQUENCE [LARGE SCALE GENOMIC DNA]</scope>
    <source>
        <strain evidence="9">ATCC PRA-260 / SAW760</strain>
    </source>
</reference>
<dbReference type="RefSeq" id="XP_001736393.1">
    <property type="nucleotide sequence ID" value="XM_001736341.1"/>
</dbReference>
<dbReference type="GO" id="GO:0017017">
    <property type="term" value="F:MAP kinase tyrosine/serine/threonine phosphatase activity"/>
    <property type="evidence" value="ECO:0007669"/>
    <property type="project" value="TreeGrafter"/>
</dbReference>